<dbReference type="SUPFAM" id="SSF49452">
    <property type="entry name" value="Starch-binding domain-like"/>
    <property type="match status" value="1"/>
</dbReference>
<reference evidence="10" key="1">
    <citation type="journal article" date="2019" name="Int. J. Syst. Evol. Microbiol.">
        <title>The Global Catalogue of Microorganisms (GCM) 10K type strain sequencing project: providing services to taxonomists for standard genome sequencing and annotation.</title>
        <authorList>
            <consortium name="The Broad Institute Genomics Platform"/>
            <consortium name="The Broad Institute Genome Sequencing Center for Infectious Disease"/>
            <person name="Wu L."/>
            <person name="Ma J."/>
        </authorList>
    </citation>
    <scope>NUCLEOTIDE SEQUENCE [LARGE SCALE GENOMIC DNA]</scope>
    <source>
        <strain evidence="10">JCM 17843</strain>
    </source>
</reference>
<proteinExistence type="predicted"/>
<evidence type="ECO:0000259" key="8">
    <source>
        <dbReference type="Pfam" id="PF25183"/>
    </source>
</evidence>
<feature type="signal peptide" evidence="7">
    <location>
        <begin position="1"/>
        <end position="35"/>
    </location>
</feature>
<dbReference type="Pfam" id="PF13620">
    <property type="entry name" value="CarboxypepD_reg"/>
    <property type="match status" value="1"/>
</dbReference>
<keyword evidence="6" id="KW-0998">Cell outer membrane</keyword>
<comment type="subcellular location">
    <subcellularLocation>
        <location evidence="1">Cell outer membrane</location>
        <topology evidence="1">Multi-pass membrane protein</topology>
    </subcellularLocation>
</comment>
<dbReference type="InterPro" id="IPR057601">
    <property type="entry name" value="Oar-like_b-barrel"/>
</dbReference>
<keyword evidence="7" id="KW-0732">Signal</keyword>
<keyword evidence="2" id="KW-0813">Transport</keyword>
<protein>
    <submittedName>
        <fullName evidence="9">Membrane protein</fullName>
    </submittedName>
</protein>
<dbReference type="PANTHER" id="PTHR30069">
    <property type="entry name" value="TONB-DEPENDENT OUTER MEMBRANE RECEPTOR"/>
    <property type="match status" value="1"/>
</dbReference>
<gene>
    <name evidence="9" type="ORF">GCM10007972_15820</name>
</gene>
<feature type="domain" description="TonB-dependent transporter Oar-like beta-barrel" evidence="8">
    <location>
        <begin position="434"/>
        <end position="901"/>
    </location>
</feature>
<evidence type="ECO:0000256" key="3">
    <source>
        <dbReference type="ARBA" id="ARBA00022452"/>
    </source>
</evidence>
<evidence type="ECO:0000313" key="10">
    <source>
        <dbReference type="Proteomes" id="UP000602381"/>
    </source>
</evidence>
<dbReference type="InterPro" id="IPR039426">
    <property type="entry name" value="TonB-dep_rcpt-like"/>
</dbReference>
<dbReference type="InterPro" id="IPR036942">
    <property type="entry name" value="Beta-barrel_TonB_sf"/>
</dbReference>
<accession>A0ABQ2LDB9</accession>
<evidence type="ECO:0000256" key="6">
    <source>
        <dbReference type="ARBA" id="ARBA00023237"/>
    </source>
</evidence>
<evidence type="ECO:0000313" key="9">
    <source>
        <dbReference type="EMBL" id="GGO11779.1"/>
    </source>
</evidence>
<dbReference type="EMBL" id="BMOV01000005">
    <property type="protein sequence ID" value="GGO11779.1"/>
    <property type="molecule type" value="Genomic_DNA"/>
</dbReference>
<organism evidence="9 10">
    <name type="scientific">Iodidimonas muriae</name>
    <dbReference type="NCBI Taxonomy" id="261467"/>
    <lineage>
        <taxon>Bacteria</taxon>
        <taxon>Pseudomonadati</taxon>
        <taxon>Pseudomonadota</taxon>
        <taxon>Alphaproteobacteria</taxon>
        <taxon>Iodidimonadales</taxon>
        <taxon>Iodidimonadaceae</taxon>
        <taxon>Iodidimonas</taxon>
    </lineage>
</organism>
<comment type="caution">
    <text evidence="9">The sequence shown here is derived from an EMBL/GenBank/DDBJ whole genome shotgun (WGS) entry which is preliminary data.</text>
</comment>
<sequence length="998" mass="110566">MTLCVSARSFRSTLRTLKYSTALTACLLAAVPAMAQVTTGTIRGHVAGVGAGTVVEAVNPDTGFSRKVKTREDGSYALTGLRPGTYRITATGPDGVYEEVVRIQVAQSLVVDMDQLTSDIEEIVVVGKVRPGMELRTSEIGTNVTTEQIDMLPQGSRNFLNFARLAPGVRVSRDEFRQQFSGGAANAQGDSLAAGQTNVFIDGVSLKSNVQQGGIAGQDGSRGNPFSQLAVQEFKVLTQNFKAEFEQASSSVITAVTKSGSNEFEAEAFGLFARKNFTERNFFDKRDDRPKPDFSRNQFGASVSGPIIKDKLFFFLSYEGNFQDRSETVVPGVVTPEQQALLGFDPQEFAGTRTSPFREHLGFAKLTWDISQSQYAEVAVNVSRESDIRDFGGQNSLERANNIKNPVTSVRAKHEFSGDFFLNELTFDWRKSTFNPTPLNQEDPALNFRNVINLGGQSFRQEVQDVAFTLRDNVTFSDISWHGNHVVKAGIRVARVEADVEFGAFINPQFDFFDQPADDLDFSFPAEARLGVGDPNISVGNTQFGVFLQDDWEATDKLIFNIGIRWDYEGNMNNKNFVTPDDVAETMRLLQEMRDADTADALAQGFSVAPDAFDFRADDFISTGNNRSPFMKAIQPRLGVSYDVFGDESTVVFAGWGRSFDRTLFRVAAEESILNNFAQRVFLFSRDGSLRNGQETIAIDRLDGFTREALLTLVEEGNDPGREVRAVDNDLKPPRSDQFNLGVRQQVPMFETVFNFSATYSHIRGKNDIAFLPVNRSNFDRDDDGRLDVINTPRDFGPFNNVIVGVNGRKTRFNALFLTLDKPYSAEEGWGFNVAYTLSFAKQRGNTFNFDWINPFTAPFRPNAADERHRIVINGIVDLPWGLKLSTLTELGSGQPFQVTDLSQGFGRRAVIGNLGDHPGLFAFKQVDLRVQKDFEGDFFGGLEKLSVFVEAINLFNSNNFGGRDGFIPFQGENPNFGLPFSLAGPARTIQFGIKAKL</sequence>
<dbReference type="PANTHER" id="PTHR30069:SF46">
    <property type="entry name" value="OAR PROTEIN"/>
    <property type="match status" value="1"/>
</dbReference>
<keyword evidence="4" id="KW-0812">Transmembrane</keyword>
<keyword evidence="10" id="KW-1185">Reference proteome</keyword>
<dbReference type="Gene3D" id="2.40.170.20">
    <property type="entry name" value="TonB-dependent receptor, beta-barrel domain"/>
    <property type="match status" value="1"/>
</dbReference>
<dbReference type="Gene3D" id="2.170.130.10">
    <property type="entry name" value="TonB-dependent receptor, plug domain"/>
    <property type="match status" value="1"/>
</dbReference>
<feature type="chain" id="PRO_5045473532" evidence="7">
    <location>
        <begin position="36"/>
        <end position="998"/>
    </location>
</feature>
<name>A0ABQ2LDB9_9PROT</name>
<evidence type="ECO:0000256" key="2">
    <source>
        <dbReference type="ARBA" id="ARBA00022448"/>
    </source>
</evidence>
<dbReference type="Pfam" id="PF25183">
    <property type="entry name" value="OMP_b-brl_4"/>
    <property type="match status" value="2"/>
</dbReference>
<keyword evidence="3" id="KW-1134">Transmembrane beta strand</keyword>
<feature type="domain" description="TonB-dependent transporter Oar-like beta-barrel" evidence="8">
    <location>
        <begin position="256"/>
        <end position="340"/>
    </location>
</feature>
<dbReference type="InterPro" id="IPR013784">
    <property type="entry name" value="Carb-bd-like_fold"/>
</dbReference>
<dbReference type="Gene3D" id="2.60.40.1120">
    <property type="entry name" value="Carboxypeptidase-like, regulatory domain"/>
    <property type="match status" value="1"/>
</dbReference>
<dbReference type="Proteomes" id="UP000602381">
    <property type="component" value="Unassembled WGS sequence"/>
</dbReference>
<evidence type="ECO:0000256" key="7">
    <source>
        <dbReference type="SAM" id="SignalP"/>
    </source>
</evidence>
<evidence type="ECO:0000256" key="5">
    <source>
        <dbReference type="ARBA" id="ARBA00023136"/>
    </source>
</evidence>
<dbReference type="SUPFAM" id="SSF56935">
    <property type="entry name" value="Porins"/>
    <property type="match status" value="1"/>
</dbReference>
<dbReference type="RefSeq" id="WP_188873749.1">
    <property type="nucleotide sequence ID" value="NZ_BMOV01000005.1"/>
</dbReference>
<keyword evidence="5" id="KW-0472">Membrane</keyword>
<evidence type="ECO:0000256" key="4">
    <source>
        <dbReference type="ARBA" id="ARBA00022692"/>
    </source>
</evidence>
<dbReference type="InterPro" id="IPR037066">
    <property type="entry name" value="Plug_dom_sf"/>
</dbReference>
<evidence type="ECO:0000256" key="1">
    <source>
        <dbReference type="ARBA" id="ARBA00004571"/>
    </source>
</evidence>